<keyword evidence="2" id="KW-1185">Reference proteome</keyword>
<gene>
    <name evidence="1" type="ORF">JIN85_20515</name>
</gene>
<accession>A0A934SB77</accession>
<evidence type="ECO:0000313" key="1">
    <source>
        <dbReference type="EMBL" id="MBK1884805.1"/>
    </source>
</evidence>
<proteinExistence type="predicted"/>
<organism evidence="1 2">
    <name type="scientific">Luteolibacter pohnpeiensis</name>
    <dbReference type="NCBI Taxonomy" id="454153"/>
    <lineage>
        <taxon>Bacteria</taxon>
        <taxon>Pseudomonadati</taxon>
        <taxon>Verrucomicrobiota</taxon>
        <taxon>Verrucomicrobiia</taxon>
        <taxon>Verrucomicrobiales</taxon>
        <taxon>Verrucomicrobiaceae</taxon>
        <taxon>Luteolibacter</taxon>
    </lineage>
</organism>
<reference evidence="1" key="1">
    <citation type="submission" date="2021-01" db="EMBL/GenBank/DDBJ databases">
        <title>Modified the classification status of verrucomicrobia.</title>
        <authorList>
            <person name="Feng X."/>
        </authorList>
    </citation>
    <scope>NUCLEOTIDE SEQUENCE</scope>
    <source>
        <strain evidence="1">KCTC 22041</strain>
    </source>
</reference>
<dbReference type="AlphaFoldDB" id="A0A934SB77"/>
<evidence type="ECO:0008006" key="3">
    <source>
        <dbReference type="Google" id="ProtNLM"/>
    </source>
</evidence>
<dbReference type="EMBL" id="JAENIJ010000116">
    <property type="protein sequence ID" value="MBK1884805.1"/>
    <property type="molecule type" value="Genomic_DNA"/>
</dbReference>
<sequence length="51" mass="5945">MLKTFADRLQENGKKPKQIIIAIMRELLHQIYGILKSGEPYNPEKRGFQTT</sequence>
<name>A0A934SB77_9BACT</name>
<dbReference type="Proteomes" id="UP000603141">
    <property type="component" value="Unassembled WGS sequence"/>
</dbReference>
<comment type="caution">
    <text evidence="1">The sequence shown here is derived from an EMBL/GenBank/DDBJ whole genome shotgun (WGS) entry which is preliminary data.</text>
</comment>
<evidence type="ECO:0000313" key="2">
    <source>
        <dbReference type="Proteomes" id="UP000603141"/>
    </source>
</evidence>
<protein>
    <recommendedName>
        <fullName evidence="3">IS110 family transposase</fullName>
    </recommendedName>
</protein>